<evidence type="ECO:0000256" key="11">
    <source>
        <dbReference type="PIRNR" id="PIRNR006268"/>
    </source>
</evidence>
<dbReference type="Pfam" id="PF02424">
    <property type="entry name" value="ApbE"/>
    <property type="match status" value="1"/>
</dbReference>
<evidence type="ECO:0000256" key="4">
    <source>
        <dbReference type="ARBA" id="ARBA00022630"/>
    </source>
</evidence>
<evidence type="ECO:0000256" key="3">
    <source>
        <dbReference type="ARBA" id="ARBA00016337"/>
    </source>
</evidence>
<evidence type="ECO:0000313" key="13">
    <source>
        <dbReference type="Proteomes" id="UP001597116"/>
    </source>
</evidence>
<comment type="catalytic activity">
    <reaction evidence="10 11">
        <text>L-threonyl-[protein] + FAD = FMN-L-threonyl-[protein] + AMP + H(+)</text>
        <dbReference type="Rhea" id="RHEA:36847"/>
        <dbReference type="Rhea" id="RHEA-COMP:11060"/>
        <dbReference type="Rhea" id="RHEA-COMP:11061"/>
        <dbReference type="ChEBI" id="CHEBI:15378"/>
        <dbReference type="ChEBI" id="CHEBI:30013"/>
        <dbReference type="ChEBI" id="CHEBI:57692"/>
        <dbReference type="ChEBI" id="CHEBI:74257"/>
        <dbReference type="ChEBI" id="CHEBI:456215"/>
        <dbReference type="EC" id="2.7.1.180"/>
    </reaction>
</comment>
<comment type="cofactor">
    <cofactor evidence="1">
        <name>Mg(2+)</name>
        <dbReference type="ChEBI" id="CHEBI:18420"/>
    </cofactor>
</comment>
<name>A0ABW3Q496_9BACT</name>
<keyword evidence="6 11" id="KW-0479">Metal-binding</keyword>
<reference evidence="13" key="1">
    <citation type="journal article" date="2019" name="Int. J. Syst. Evol. Microbiol.">
        <title>The Global Catalogue of Microorganisms (GCM) 10K type strain sequencing project: providing services to taxonomists for standard genome sequencing and annotation.</title>
        <authorList>
            <consortium name="The Broad Institute Genomics Platform"/>
            <consortium name="The Broad Institute Genome Sequencing Center for Infectious Disease"/>
            <person name="Wu L."/>
            <person name="Ma J."/>
        </authorList>
    </citation>
    <scope>NUCLEOTIDE SEQUENCE [LARGE SCALE GENOMIC DNA]</scope>
    <source>
        <strain evidence="13">CCUG 55608</strain>
    </source>
</reference>
<sequence>MSTLSTNRVRTVLGLGRIGACLFLCCTLMNGPTRAQSLKRYTFDRGLFGTEYRKVFYAPDDSTAQRVRRAVDARMDSLNEVMSDYRDGSEINRLSATAGSGQWVRVSPFLYDVLQKAVMMAQKSDGLYDPTIGPLSQLWRRAVRRNIFPSRKELRKAHRLVDYRYIRFDSVGRRISLKKAGMRLDVGGIGQGFANDEGMKVLQQLGIRSALLDIGGDIRVSEPPPGESGWRVLTGFGTDTTTLLLKNVGITASGATYRYLEHEGKRYSHLMNPRTGLGLLHDVQTTVLAPDGTQADALTKVFSVAGIRKSSRLMRRFPGVTVWVTENRNGHLTRWTFKERDR</sequence>
<dbReference type="InterPro" id="IPR024932">
    <property type="entry name" value="ApbE"/>
</dbReference>
<dbReference type="RefSeq" id="WP_379884340.1">
    <property type="nucleotide sequence ID" value="NZ_JBHTLP010000008.1"/>
</dbReference>
<dbReference type="PANTHER" id="PTHR30040">
    <property type="entry name" value="THIAMINE BIOSYNTHESIS LIPOPROTEIN APBE"/>
    <property type="match status" value="1"/>
</dbReference>
<dbReference type="EC" id="2.7.1.180" evidence="2 11"/>
<dbReference type="PANTHER" id="PTHR30040:SF2">
    <property type="entry name" value="FAD:PROTEIN FMN TRANSFERASE"/>
    <property type="match status" value="1"/>
</dbReference>
<accession>A0ABW3Q496</accession>
<evidence type="ECO:0000256" key="8">
    <source>
        <dbReference type="ARBA" id="ARBA00022842"/>
    </source>
</evidence>
<gene>
    <name evidence="12" type="ORF">ACFQ4C_14475</name>
</gene>
<keyword evidence="13" id="KW-1185">Reference proteome</keyword>
<evidence type="ECO:0000256" key="5">
    <source>
        <dbReference type="ARBA" id="ARBA00022679"/>
    </source>
</evidence>
<evidence type="ECO:0000313" key="12">
    <source>
        <dbReference type="EMBL" id="MFD1142328.1"/>
    </source>
</evidence>
<keyword evidence="7 11" id="KW-0274">FAD</keyword>
<organism evidence="12 13">
    <name type="scientific">Larkinella insperata</name>
    <dbReference type="NCBI Taxonomy" id="332158"/>
    <lineage>
        <taxon>Bacteria</taxon>
        <taxon>Pseudomonadati</taxon>
        <taxon>Bacteroidota</taxon>
        <taxon>Cytophagia</taxon>
        <taxon>Cytophagales</taxon>
        <taxon>Spirosomataceae</taxon>
        <taxon>Larkinella</taxon>
    </lineage>
</organism>
<dbReference type="EMBL" id="JBHTLP010000008">
    <property type="protein sequence ID" value="MFD1142328.1"/>
    <property type="molecule type" value="Genomic_DNA"/>
</dbReference>
<dbReference type="PIRSF" id="PIRSF006268">
    <property type="entry name" value="ApbE"/>
    <property type="match status" value="1"/>
</dbReference>
<dbReference type="Proteomes" id="UP001597116">
    <property type="component" value="Unassembled WGS sequence"/>
</dbReference>
<evidence type="ECO:0000256" key="10">
    <source>
        <dbReference type="ARBA" id="ARBA00048540"/>
    </source>
</evidence>
<keyword evidence="4 11" id="KW-0285">Flavoprotein</keyword>
<evidence type="ECO:0000256" key="9">
    <source>
        <dbReference type="ARBA" id="ARBA00031306"/>
    </source>
</evidence>
<evidence type="ECO:0000256" key="7">
    <source>
        <dbReference type="ARBA" id="ARBA00022827"/>
    </source>
</evidence>
<dbReference type="SUPFAM" id="SSF143631">
    <property type="entry name" value="ApbE-like"/>
    <property type="match status" value="1"/>
</dbReference>
<keyword evidence="5 11" id="KW-0808">Transferase</keyword>
<protein>
    <recommendedName>
        <fullName evidence="3 11">FAD:protein FMN transferase</fullName>
        <ecNumber evidence="2 11">2.7.1.180</ecNumber>
    </recommendedName>
    <alternativeName>
        <fullName evidence="9 11">Flavin transferase</fullName>
    </alternativeName>
</protein>
<dbReference type="Gene3D" id="3.10.520.10">
    <property type="entry name" value="ApbE-like domains"/>
    <property type="match status" value="1"/>
</dbReference>
<evidence type="ECO:0000256" key="6">
    <source>
        <dbReference type="ARBA" id="ARBA00022723"/>
    </source>
</evidence>
<keyword evidence="8 11" id="KW-0460">Magnesium</keyword>
<dbReference type="InterPro" id="IPR003374">
    <property type="entry name" value="ApbE-like_sf"/>
</dbReference>
<dbReference type="GO" id="GO:0016740">
    <property type="term" value="F:transferase activity"/>
    <property type="evidence" value="ECO:0007669"/>
    <property type="project" value="UniProtKB-KW"/>
</dbReference>
<comment type="similarity">
    <text evidence="11">Belongs to the ApbE family.</text>
</comment>
<evidence type="ECO:0000256" key="1">
    <source>
        <dbReference type="ARBA" id="ARBA00001946"/>
    </source>
</evidence>
<comment type="caution">
    <text evidence="12">The sequence shown here is derived from an EMBL/GenBank/DDBJ whole genome shotgun (WGS) entry which is preliminary data.</text>
</comment>
<evidence type="ECO:0000256" key="2">
    <source>
        <dbReference type="ARBA" id="ARBA00011955"/>
    </source>
</evidence>
<proteinExistence type="inferred from homology"/>